<feature type="domain" description="Protein kinase" evidence="18">
    <location>
        <begin position="644"/>
        <end position="924"/>
    </location>
</feature>
<dbReference type="PANTHER" id="PTHR48056">
    <property type="entry name" value="LRR RECEPTOR-LIKE SERINE/THREONINE-PROTEIN KINASE-RELATED"/>
    <property type="match status" value="1"/>
</dbReference>
<keyword evidence="14" id="KW-0325">Glycoprotein</keyword>
<feature type="chain" id="PRO_5043978337" description="Protein kinase domain-containing protein" evidence="17">
    <location>
        <begin position="33"/>
        <end position="928"/>
    </location>
</feature>
<dbReference type="FunFam" id="1.10.510.10:FF:000365">
    <property type="entry name" value="Leucine-rich repeat receptor-like serine/threonine-protein kinase At1g17230"/>
    <property type="match status" value="1"/>
</dbReference>
<sequence length="928" mass="102380">MTTFNRNGHDRLWSWTLAALLSLFTLFPPIEALPEETQALLLFKQRVTDPLGITQNWVASSSQSAPCQFNRISCDPVTGFVTGISLESTALSGDLSAAGVYFRNLTSLRVLDLSGNRFSGEFPNWVGDLGSLTYLDLSLNPFDEGEVPESIGNLKNLTYVCLAGCNLRGGIPSSVFDLKLLQTLDLSQNKLTGEFPKRIVELTNLNQIELFSNDFTGEIPVGLANLTLLRELDVSRNRISGELPPQIGNLKNLVVFELFLNNFTGEIPSGFGELGHLVGFSVYGNRFSGRFPANFGRYSPLEDFDISENQFTGEFPRYLCENGRLNNLLALSNGFSGELPDTYSGCKSLRRFRISFNNLSGRIAEGIWGLPNADIIDFADNEFSGGISPEIGNSRNLTQLFIHNNRFSGELPKEIGDIIQLQKLSANNNSFHGKIPSEIGNLNQLNSLLLEQNSFTGSIPSELSGCTRLVNLNLAQNSLTGSIPEKLSMLYSLNSLNLSQNLLSGSIPEDLQILKLSSIDFSNNQLSGRVPSELLIIGGTSAFSRNTGLCMDEKFQNQRNSALGVCSQKGVLKESVGKRLLLVCIIALVLIVIFIALLVGKFHKSKRDESSGEPSSEGALEKDLSSHLKSFHQMEFDMEEISNVEEDKMIGSGSTGKVYRVDMEANGGTFAVKRLWKGNQVKVLAAEMEILGKIRHRNILKLYACLTREGSNFLVFEYMPNGNLFDALRRKRKNEQPELDWNRRFRVALGAAKGIAYLHHDCSPAIIHRDIKSTNILLDEEYEAKIADFGIARIVESSGTGSEASCFAGTHGYIAPELAYSMKVTEKMDVYSFGVVLLELVTGQSPVESQLGDEAKDIVYRVSSHLDDRKRVMGVLDARLLSASCEEHMMRVLRIALLCTTKLPSLRPTMREVVKMLQDADPCSSRGG</sequence>
<dbReference type="Proteomes" id="UP000825729">
    <property type="component" value="Unassembled WGS sequence"/>
</dbReference>
<dbReference type="Pfam" id="PF00560">
    <property type="entry name" value="LRR_1"/>
    <property type="match status" value="6"/>
</dbReference>
<dbReference type="SMART" id="SM00369">
    <property type="entry name" value="LRR_TYP"/>
    <property type="match status" value="4"/>
</dbReference>
<dbReference type="GO" id="GO:0004672">
    <property type="term" value="F:protein kinase activity"/>
    <property type="evidence" value="ECO:0007669"/>
    <property type="project" value="InterPro"/>
</dbReference>
<dbReference type="PANTHER" id="PTHR48056:SF20">
    <property type="entry name" value="PROTEIN KINASE DOMAIN-CONTAINING PROTEIN"/>
    <property type="match status" value="1"/>
</dbReference>
<keyword evidence="6 17" id="KW-0732">Signal</keyword>
<dbReference type="EMBL" id="JAINDJ010000002">
    <property type="protein sequence ID" value="KAG9456971.1"/>
    <property type="molecule type" value="Genomic_DNA"/>
</dbReference>
<evidence type="ECO:0000256" key="16">
    <source>
        <dbReference type="SAM" id="Phobius"/>
    </source>
</evidence>
<evidence type="ECO:0000256" key="10">
    <source>
        <dbReference type="ARBA" id="ARBA00022840"/>
    </source>
</evidence>
<keyword evidence="7" id="KW-0677">Repeat</keyword>
<dbReference type="Pfam" id="PF00069">
    <property type="entry name" value="Pkinase"/>
    <property type="match status" value="1"/>
</dbReference>
<dbReference type="Pfam" id="PF08263">
    <property type="entry name" value="LRRNT_2"/>
    <property type="match status" value="1"/>
</dbReference>
<keyword evidence="20" id="KW-1185">Reference proteome</keyword>
<evidence type="ECO:0000313" key="19">
    <source>
        <dbReference type="EMBL" id="KAG9456971.1"/>
    </source>
</evidence>
<evidence type="ECO:0000256" key="13">
    <source>
        <dbReference type="ARBA" id="ARBA00023170"/>
    </source>
</evidence>
<dbReference type="InterPro" id="IPR050647">
    <property type="entry name" value="Plant_LRR-RLKs"/>
</dbReference>
<evidence type="ECO:0000256" key="6">
    <source>
        <dbReference type="ARBA" id="ARBA00022729"/>
    </source>
</evidence>
<feature type="transmembrane region" description="Helical" evidence="16">
    <location>
        <begin position="580"/>
        <end position="600"/>
    </location>
</feature>
<dbReference type="FunFam" id="3.80.10.10:FF:000215">
    <property type="entry name" value="Receptor-like protein kinase HSL1"/>
    <property type="match status" value="1"/>
</dbReference>
<keyword evidence="5 16" id="KW-0812">Transmembrane</keyword>
<dbReference type="PROSITE" id="PS00108">
    <property type="entry name" value="PROTEIN_KINASE_ST"/>
    <property type="match status" value="1"/>
</dbReference>
<evidence type="ECO:0000256" key="14">
    <source>
        <dbReference type="ARBA" id="ARBA00023180"/>
    </source>
</evidence>
<comment type="similarity">
    <text evidence="2">Belongs to the protein kinase superfamily. Ser/Thr protein kinase family.</text>
</comment>
<dbReference type="PROSITE" id="PS00107">
    <property type="entry name" value="PROTEIN_KINASE_ATP"/>
    <property type="match status" value="1"/>
</dbReference>
<reference evidence="19 20" key="1">
    <citation type="submission" date="2021-07" db="EMBL/GenBank/DDBJ databases">
        <title>The Aristolochia fimbriata genome: insights into angiosperm evolution, floral development and chemical biosynthesis.</title>
        <authorList>
            <person name="Jiao Y."/>
        </authorList>
    </citation>
    <scope>NUCLEOTIDE SEQUENCE [LARGE SCALE GENOMIC DNA]</scope>
    <source>
        <strain evidence="19">IBCAS-2021</strain>
        <tissue evidence="19">Leaf</tissue>
    </source>
</reference>
<dbReference type="InterPro" id="IPR001611">
    <property type="entry name" value="Leu-rich_rpt"/>
</dbReference>
<accession>A0AAV7FA82</accession>
<keyword evidence="12 16" id="KW-0472">Membrane</keyword>
<protein>
    <recommendedName>
        <fullName evidence="18">Protein kinase domain-containing protein</fullName>
    </recommendedName>
</protein>
<feature type="signal peptide" evidence="17">
    <location>
        <begin position="1"/>
        <end position="32"/>
    </location>
</feature>
<dbReference type="GO" id="GO:0016020">
    <property type="term" value="C:membrane"/>
    <property type="evidence" value="ECO:0007669"/>
    <property type="project" value="UniProtKB-SubCell"/>
</dbReference>
<proteinExistence type="inferred from homology"/>
<evidence type="ECO:0000256" key="3">
    <source>
        <dbReference type="ARBA" id="ARBA00022614"/>
    </source>
</evidence>
<dbReference type="SUPFAM" id="SSF52058">
    <property type="entry name" value="L domain-like"/>
    <property type="match status" value="2"/>
</dbReference>
<feature type="binding site" evidence="15">
    <location>
        <position position="673"/>
    </location>
    <ligand>
        <name>ATP</name>
        <dbReference type="ChEBI" id="CHEBI:30616"/>
    </ligand>
</feature>
<evidence type="ECO:0000256" key="15">
    <source>
        <dbReference type="PROSITE-ProRule" id="PRU10141"/>
    </source>
</evidence>
<evidence type="ECO:0000256" key="9">
    <source>
        <dbReference type="ARBA" id="ARBA00022777"/>
    </source>
</evidence>
<keyword evidence="3" id="KW-0433">Leucine-rich repeat</keyword>
<keyword evidence="11 16" id="KW-1133">Transmembrane helix</keyword>
<dbReference type="InterPro" id="IPR000719">
    <property type="entry name" value="Prot_kinase_dom"/>
</dbReference>
<dbReference type="InterPro" id="IPR008271">
    <property type="entry name" value="Ser/Thr_kinase_AS"/>
</dbReference>
<dbReference type="InterPro" id="IPR003591">
    <property type="entry name" value="Leu-rich_rpt_typical-subtyp"/>
</dbReference>
<dbReference type="Gene3D" id="1.10.510.10">
    <property type="entry name" value="Transferase(Phosphotransferase) domain 1"/>
    <property type="match status" value="1"/>
</dbReference>
<keyword evidence="13" id="KW-0675">Receptor</keyword>
<dbReference type="SMART" id="SM00220">
    <property type="entry name" value="S_TKc"/>
    <property type="match status" value="1"/>
</dbReference>
<dbReference type="SUPFAM" id="SSF56112">
    <property type="entry name" value="Protein kinase-like (PK-like)"/>
    <property type="match status" value="1"/>
</dbReference>
<dbReference type="Pfam" id="PF13855">
    <property type="entry name" value="LRR_8"/>
    <property type="match status" value="1"/>
</dbReference>
<comment type="caution">
    <text evidence="19">The sequence shown here is derived from an EMBL/GenBank/DDBJ whole genome shotgun (WGS) entry which is preliminary data.</text>
</comment>
<dbReference type="InterPro" id="IPR017441">
    <property type="entry name" value="Protein_kinase_ATP_BS"/>
</dbReference>
<comment type="subcellular location">
    <subcellularLocation>
        <location evidence="1">Membrane</location>
    </subcellularLocation>
</comment>
<organism evidence="19 20">
    <name type="scientific">Aristolochia fimbriata</name>
    <name type="common">White veined hardy Dutchman's pipe vine</name>
    <dbReference type="NCBI Taxonomy" id="158543"/>
    <lineage>
        <taxon>Eukaryota</taxon>
        <taxon>Viridiplantae</taxon>
        <taxon>Streptophyta</taxon>
        <taxon>Embryophyta</taxon>
        <taxon>Tracheophyta</taxon>
        <taxon>Spermatophyta</taxon>
        <taxon>Magnoliopsida</taxon>
        <taxon>Magnoliidae</taxon>
        <taxon>Piperales</taxon>
        <taxon>Aristolochiaceae</taxon>
        <taxon>Aristolochia</taxon>
    </lineage>
</organism>
<dbReference type="GO" id="GO:0033612">
    <property type="term" value="F:receptor serine/threonine kinase binding"/>
    <property type="evidence" value="ECO:0007669"/>
    <property type="project" value="TreeGrafter"/>
</dbReference>
<keyword evidence="10 15" id="KW-0067">ATP-binding</keyword>
<dbReference type="InterPro" id="IPR013210">
    <property type="entry name" value="LRR_N_plant-typ"/>
</dbReference>
<name>A0AAV7FA82_ARIFI</name>
<dbReference type="InterPro" id="IPR032675">
    <property type="entry name" value="LRR_dom_sf"/>
</dbReference>
<dbReference type="Gene3D" id="3.80.10.10">
    <property type="entry name" value="Ribonuclease Inhibitor"/>
    <property type="match status" value="3"/>
</dbReference>
<evidence type="ECO:0000256" key="4">
    <source>
        <dbReference type="ARBA" id="ARBA00022679"/>
    </source>
</evidence>
<dbReference type="PROSITE" id="PS50011">
    <property type="entry name" value="PROTEIN_KINASE_DOM"/>
    <property type="match status" value="1"/>
</dbReference>
<dbReference type="Gene3D" id="3.30.200.20">
    <property type="entry name" value="Phosphorylase Kinase, domain 1"/>
    <property type="match status" value="1"/>
</dbReference>
<dbReference type="GO" id="GO:0005524">
    <property type="term" value="F:ATP binding"/>
    <property type="evidence" value="ECO:0007669"/>
    <property type="project" value="UniProtKB-UniRule"/>
</dbReference>
<evidence type="ECO:0000256" key="2">
    <source>
        <dbReference type="ARBA" id="ARBA00008684"/>
    </source>
</evidence>
<evidence type="ECO:0000259" key="18">
    <source>
        <dbReference type="PROSITE" id="PS50011"/>
    </source>
</evidence>
<evidence type="ECO:0000256" key="8">
    <source>
        <dbReference type="ARBA" id="ARBA00022741"/>
    </source>
</evidence>
<evidence type="ECO:0000313" key="20">
    <source>
        <dbReference type="Proteomes" id="UP000825729"/>
    </source>
</evidence>
<evidence type="ECO:0000256" key="12">
    <source>
        <dbReference type="ARBA" id="ARBA00023136"/>
    </source>
</evidence>
<keyword evidence="4" id="KW-0808">Transferase</keyword>
<evidence type="ECO:0000256" key="11">
    <source>
        <dbReference type="ARBA" id="ARBA00022989"/>
    </source>
</evidence>
<dbReference type="AlphaFoldDB" id="A0AAV7FA82"/>
<evidence type="ECO:0000256" key="7">
    <source>
        <dbReference type="ARBA" id="ARBA00022737"/>
    </source>
</evidence>
<dbReference type="FunFam" id="3.80.10.10:FF:000062">
    <property type="entry name" value="protein STRUBBELIG-RECEPTOR FAMILY 3"/>
    <property type="match status" value="1"/>
</dbReference>
<keyword evidence="9" id="KW-0418">Kinase</keyword>
<evidence type="ECO:0000256" key="1">
    <source>
        <dbReference type="ARBA" id="ARBA00004370"/>
    </source>
</evidence>
<evidence type="ECO:0000256" key="17">
    <source>
        <dbReference type="SAM" id="SignalP"/>
    </source>
</evidence>
<gene>
    <name evidence="19" type="ORF">H6P81_001479</name>
</gene>
<keyword evidence="8 15" id="KW-0547">Nucleotide-binding</keyword>
<dbReference type="InterPro" id="IPR011009">
    <property type="entry name" value="Kinase-like_dom_sf"/>
</dbReference>
<evidence type="ECO:0000256" key="5">
    <source>
        <dbReference type="ARBA" id="ARBA00022692"/>
    </source>
</evidence>